<dbReference type="Gene3D" id="3.40.50.2300">
    <property type="match status" value="1"/>
</dbReference>
<evidence type="ECO:0000256" key="2">
    <source>
        <dbReference type="SAM" id="Coils"/>
    </source>
</evidence>
<evidence type="ECO:0000313" key="4">
    <source>
        <dbReference type="EMBL" id="PAV03977.1"/>
    </source>
</evidence>
<evidence type="ECO:0000313" key="5">
    <source>
        <dbReference type="Proteomes" id="UP000217784"/>
    </source>
</evidence>
<dbReference type="InterPro" id="IPR011006">
    <property type="entry name" value="CheY-like_superfamily"/>
</dbReference>
<dbReference type="InterPro" id="IPR001789">
    <property type="entry name" value="Sig_transdc_resp-reg_receiver"/>
</dbReference>
<keyword evidence="2" id="KW-0175">Coiled coil</keyword>
<dbReference type="Pfam" id="PF00072">
    <property type="entry name" value="Response_reg"/>
    <property type="match status" value="1"/>
</dbReference>
<dbReference type="RefSeq" id="WP_069583673.1">
    <property type="nucleotide sequence ID" value="NZ_LMVM01000033.1"/>
</dbReference>
<keyword evidence="5" id="KW-1185">Reference proteome</keyword>
<dbReference type="CDD" id="cd00156">
    <property type="entry name" value="REC"/>
    <property type="match status" value="1"/>
</dbReference>
<dbReference type="InterPro" id="IPR051271">
    <property type="entry name" value="2C-system_Tx_regulators"/>
</dbReference>
<dbReference type="SUPFAM" id="SSF52172">
    <property type="entry name" value="CheY-like"/>
    <property type="match status" value="1"/>
</dbReference>
<organism evidence="4 5">
    <name type="scientific">Methanobacterium bryantii</name>
    <dbReference type="NCBI Taxonomy" id="2161"/>
    <lineage>
        <taxon>Archaea</taxon>
        <taxon>Methanobacteriati</taxon>
        <taxon>Methanobacteriota</taxon>
        <taxon>Methanomada group</taxon>
        <taxon>Methanobacteria</taxon>
        <taxon>Methanobacteriales</taxon>
        <taxon>Methanobacteriaceae</taxon>
        <taxon>Methanobacterium</taxon>
    </lineage>
</organism>
<gene>
    <name evidence="4" type="ORF">ASJ80_02880</name>
</gene>
<evidence type="ECO:0000259" key="3">
    <source>
        <dbReference type="PROSITE" id="PS50110"/>
    </source>
</evidence>
<dbReference type="GO" id="GO:0000156">
    <property type="term" value="F:phosphorelay response regulator activity"/>
    <property type="evidence" value="ECO:0007669"/>
    <property type="project" value="TreeGrafter"/>
</dbReference>
<comment type="caution">
    <text evidence="4">The sequence shown here is derived from an EMBL/GenBank/DDBJ whole genome shotgun (WGS) entry which is preliminary data.</text>
</comment>
<feature type="modified residue" description="4-aspartylphosphate" evidence="1">
    <location>
        <position position="59"/>
    </location>
</feature>
<keyword evidence="1" id="KW-0597">Phosphoprotein</keyword>
<sequence length="370" mass="42625">MEDKLIKVLIIEDNPEDFRLIEEMLKEVKSPVFELHHSKRLSDGLRCLVRNDFDILLLDLSLPDSVGLDTFFSVYEQAPEIPIVILSGFNDEETAIKAVSEGAQDYLVKGQVNSLLLSRSISYAIERKLIEDELIRHRYYLNELVEKRTEELERANKYLQEEIKEKETLIDEIYGRIQFTLELISIIITIDASVIKEEDSADFYIKSQTRINAIMMLNEILDQSEDFAMVNFNTYTALLINYLLDVYAVDKDLVKLNLDIGGVLIDINTAIILGLILNELISDKLKYEFIEGNYFESDEDKCELNISLKSYDGTVKLVMDYGDFGEDINGSKKSKSMLKFIMTILEHFNGSIEFMEDKKKICLILSEIKV</sequence>
<protein>
    <recommendedName>
        <fullName evidence="3">Response regulatory domain-containing protein</fullName>
    </recommendedName>
</protein>
<dbReference type="SMART" id="SM00448">
    <property type="entry name" value="REC"/>
    <property type="match status" value="1"/>
</dbReference>
<proteinExistence type="predicted"/>
<dbReference type="PROSITE" id="PS50110">
    <property type="entry name" value="RESPONSE_REGULATORY"/>
    <property type="match status" value="1"/>
</dbReference>
<feature type="domain" description="Response regulatory" evidence="3">
    <location>
        <begin position="7"/>
        <end position="124"/>
    </location>
</feature>
<dbReference type="AlphaFoldDB" id="A0A2A2H3M6"/>
<dbReference type="EMBL" id="LMVM01000033">
    <property type="protein sequence ID" value="PAV03977.1"/>
    <property type="molecule type" value="Genomic_DNA"/>
</dbReference>
<feature type="coiled-coil region" evidence="2">
    <location>
        <begin position="141"/>
        <end position="172"/>
    </location>
</feature>
<accession>A0A2A2H3M6</accession>
<dbReference type="InterPro" id="IPR011495">
    <property type="entry name" value="Sig_transdc_His_kin_sub2_dim/P"/>
</dbReference>
<dbReference type="PANTHER" id="PTHR45526:SF1">
    <property type="entry name" value="TRANSCRIPTIONAL REGULATORY PROTEIN DCUR-RELATED"/>
    <property type="match status" value="1"/>
</dbReference>
<dbReference type="Proteomes" id="UP000217784">
    <property type="component" value="Unassembled WGS sequence"/>
</dbReference>
<reference evidence="4 5" key="1">
    <citation type="journal article" date="2017" name="BMC Genomics">
        <title>Genomic analysis of methanogenic archaea reveals a shift towards energy conservation.</title>
        <authorList>
            <person name="Gilmore S.P."/>
            <person name="Henske J.K."/>
            <person name="Sexton J.A."/>
            <person name="Solomon K.V."/>
            <person name="Seppala S."/>
            <person name="Yoo J.I."/>
            <person name="Huyett L.M."/>
            <person name="Pressman A."/>
            <person name="Cogan J.Z."/>
            <person name="Kivenson V."/>
            <person name="Peng X."/>
            <person name="Tan Y."/>
            <person name="Valentine D.L."/>
            <person name="O'Malley M.A."/>
        </authorList>
    </citation>
    <scope>NUCLEOTIDE SEQUENCE [LARGE SCALE GENOMIC DNA]</scope>
    <source>
        <strain evidence="4 5">M.o.H.</strain>
    </source>
</reference>
<evidence type="ECO:0000256" key="1">
    <source>
        <dbReference type="PROSITE-ProRule" id="PRU00169"/>
    </source>
</evidence>
<dbReference type="PANTHER" id="PTHR45526">
    <property type="entry name" value="TRANSCRIPTIONAL REGULATORY PROTEIN DPIA"/>
    <property type="match status" value="1"/>
</dbReference>
<dbReference type="OrthoDB" id="135748at2157"/>
<name>A0A2A2H3M6_METBR</name>
<dbReference type="Pfam" id="PF07568">
    <property type="entry name" value="HisKA_2"/>
    <property type="match status" value="1"/>
</dbReference>